<evidence type="ECO:0000313" key="4">
    <source>
        <dbReference type="Proteomes" id="UP000614996"/>
    </source>
</evidence>
<evidence type="ECO:0000256" key="1">
    <source>
        <dbReference type="SAM" id="MobiDB-lite"/>
    </source>
</evidence>
<dbReference type="PANTHER" id="PTHR47197">
    <property type="entry name" value="PROTEIN NIRF"/>
    <property type="match status" value="1"/>
</dbReference>
<dbReference type="InterPro" id="IPR015943">
    <property type="entry name" value="WD40/YVTN_repeat-like_dom_sf"/>
</dbReference>
<evidence type="ECO:0008006" key="5">
    <source>
        <dbReference type="Google" id="ProtNLM"/>
    </source>
</evidence>
<accession>A0A8J4AK38</accession>
<evidence type="ECO:0000256" key="2">
    <source>
        <dbReference type="SAM" id="SignalP"/>
    </source>
</evidence>
<dbReference type="RefSeq" id="WP_207128794.1">
    <property type="nucleotide sequence ID" value="NZ_BOPO01000130.1"/>
</dbReference>
<gene>
    <name evidence="3" type="ORF">NUM_64810</name>
</gene>
<dbReference type="InterPro" id="IPR011047">
    <property type="entry name" value="Quinoprotein_ADH-like_sf"/>
</dbReference>
<dbReference type="InterPro" id="IPR018391">
    <property type="entry name" value="PQQ_b-propeller_rpt"/>
</dbReference>
<reference evidence="4" key="1">
    <citation type="journal article" date="2021" name="Int. J. Syst. Evol. Microbiol.">
        <title>Actinocatenispora comari sp. nov., an endophytic actinomycete isolated from aerial parts of Comarum salesowianum.</title>
        <authorList>
            <person name="Oyunbileg N."/>
            <person name="Iizaka Y."/>
            <person name="Hamada M."/>
            <person name="Davaapurev B.O."/>
            <person name="Fukumoto A."/>
            <person name="Tsetseg B."/>
            <person name="Kato F."/>
            <person name="Tamura T."/>
            <person name="Batkhuu J."/>
            <person name="Anzai Y."/>
        </authorList>
    </citation>
    <scope>NUCLEOTIDE SEQUENCE [LARGE SCALE GENOMIC DNA]</scope>
    <source>
        <strain evidence="4">NUM-2625</strain>
    </source>
</reference>
<sequence length="660" mass="68050">MSGGSGARLRRIVAALAIGGLAAASLVAGPAAAAPARPTDSAAAAPARPAGSAAAPRVDDLGPASEVTSTGVAEPVGDLVYTATSGVSPVQVAAFDPVQHRVTTTIDLPTGAGTWAMAHVGTDLYVATYDPGDLYRIDTTTGTATKVANFGSFVWAIAAAPDGTIVAGTYPDAGVWSYDPATGQTRKYGTAVAGEQYVRSIAVTDTTIFAGVGAHAHLIAIDRATGDRTDVLPAQYANRTFVATLALSGDTLAAGLSPTGTMLVFSLDDLAHPVEVQADPAEQYVTAITVHGDSVYLGTRPAGVLWRYDTASGTVTRLGSPYDGAYFNRIMVSADDAVTAELTSTFVDYDAASGTFDGTDLTAAGLPPAPELAMQVTATDDRVLVSGKAGVQVHDLATGASHRTFLAGEAKTMTPVGGQVYLGVYTLARLFSVAPDGTDLHKVGDVANEQTRPTDAVYDPAVGKLLVTTEADYGKYNGALACFDPRTGAVRVYRGVVPNQSVRSVAATGGTAYLGSEIRNSLGTDPIVKEATLSAFDLRRGTVRWQVTPVPGAGQLTDLALWRGTLYGTTDTGTLFAFDPGTRTVLSTVDVGAGATLVTARGHLYGATGGRIFRVNGDGTTTTVLDDLAAETYGPPMLAPAPDGRSLYTVRHRNLIRLWL</sequence>
<dbReference type="SUPFAM" id="SSF50969">
    <property type="entry name" value="YVTN repeat-like/Quinoprotein amine dehydrogenase"/>
    <property type="match status" value="1"/>
</dbReference>
<evidence type="ECO:0000313" key="3">
    <source>
        <dbReference type="EMBL" id="GIL31227.1"/>
    </source>
</evidence>
<dbReference type="AlphaFoldDB" id="A0A8J4AK38"/>
<dbReference type="PANTHER" id="PTHR47197:SF3">
    <property type="entry name" value="DIHYDRO-HEME D1 DEHYDROGENASE"/>
    <property type="match status" value="1"/>
</dbReference>
<dbReference type="Gene3D" id="2.130.10.10">
    <property type="entry name" value="YVTN repeat-like/Quinoprotein amine dehydrogenase"/>
    <property type="match status" value="3"/>
</dbReference>
<name>A0A8J4AK38_9ACTN</name>
<protein>
    <recommendedName>
        <fullName evidence="5">PQQ-binding-like beta-propeller repeat protein</fullName>
    </recommendedName>
</protein>
<feature type="signal peptide" evidence="2">
    <location>
        <begin position="1"/>
        <end position="33"/>
    </location>
</feature>
<dbReference type="SMART" id="SM00564">
    <property type="entry name" value="PQQ"/>
    <property type="match status" value="5"/>
</dbReference>
<keyword evidence="4" id="KW-1185">Reference proteome</keyword>
<dbReference type="InterPro" id="IPR011044">
    <property type="entry name" value="Quino_amine_DH_bsu"/>
</dbReference>
<dbReference type="EMBL" id="BOPO01000130">
    <property type="protein sequence ID" value="GIL31227.1"/>
    <property type="molecule type" value="Genomic_DNA"/>
</dbReference>
<keyword evidence="2" id="KW-0732">Signal</keyword>
<feature type="region of interest" description="Disordered" evidence="1">
    <location>
        <begin position="37"/>
        <end position="69"/>
    </location>
</feature>
<organism evidence="3 4">
    <name type="scientific">Actinocatenispora comari</name>
    <dbReference type="NCBI Taxonomy" id="2807577"/>
    <lineage>
        <taxon>Bacteria</taxon>
        <taxon>Bacillati</taxon>
        <taxon>Actinomycetota</taxon>
        <taxon>Actinomycetes</taxon>
        <taxon>Micromonosporales</taxon>
        <taxon>Micromonosporaceae</taxon>
        <taxon>Actinocatenispora</taxon>
    </lineage>
</organism>
<dbReference type="SUPFAM" id="SSF50998">
    <property type="entry name" value="Quinoprotein alcohol dehydrogenase-like"/>
    <property type="match status" value="1"/>
</dbReference>
<dbReference type="Proteomes" id="UP000614996">
    <property type="component" value="Unassembled WGS sequence"/>
</dbReference>
<comment type="caution">
    <text evidence="3">The sequence shown here is derived from an EMBL/GenBank/DDBJ whole genome shotgun (WGS) entry which is preliminary data.</text>
</comment>
<dbReference type="InterPro" id="IPR051200">
    <property type="entry name" value="Host-pathogen_enzymatic-act"/>
</dbReference>
<proteinExistence type="predicted"/>
<feature type="compositionally biased region" description="Low complexity" evidence="1">
    <location>
        <begin position="37"/>
        <end position="56"/>
    </location>
</feature>
<feature type="chain" id="PRO_5035314798" description="PQQ-binding-like beta-propeller repeat protein" evidence="2">
    <location>
        <begin position="34"/>
        <end position="660"/>
    </location>
</feature>